<keyword evidence="3" id="KW-0378">Hydrolase</keyword>
<name>A0A0V8M355_9CHLR</name>
<dbReference type="GO" id="GO:0004252">
    <property type="term" value="F:serine-type endopeptidase activity"/>
    <property type="evidence" value="ECO:0007669"/>
    <property type="project" value="InterPro"/>
</dbReference>
<evidence type="ECO:0000256" key="3">
    <source>
        <dbReference type="ARBA" id="ARBA00022801"/>
    </source>
</evidence>
<keyword evidence="4" id="KW-0175">Coiled coil</keyword>
<dbReference type="Proteomes" id="UP000053577">
    <property type="component" value="Unassembled WGS sequence"/>
</dbReference>
<dbReference type="InterPro" id="IPR009003">
    <property type="entry name" value="Peptidase_S1_PA"/>
</dbReference>
<keyword evidence="2 6" id="KW-0645">Protease</keyword>
<evidence type="ECO:0000256" key="1">
    <source>
        <dbReference type="ARBA" id="ARBA00010541"/>
    </source>
</evidence>
<protein>
    <submittedName>
        <fullName evidence="6">Serine protease</fullName>
    </submittedName>
</protein>
<evidence type="ECO:0000313" key="6">
    <source>
        <dbReference type="EMBL" id="KSV18057.1"/>
    </source>
</evidence>
<keyword evidence="5" id="KW-0812">Transmembrane</keyword>
<dbReference type="Pfam" id="PF13365">
    <property type="entry name" value="Trypsin_2"/>
    <property type="match status" value="1"/>
</dbReference>
<evidence type="ECO:0000256" key="4">
    <source>
        <dbReference type="SAM" id="Coils"/>
    </source>
</evidence>
<dbReference type="PATRIC" id="fig|61435.5.peg.1046"/>
<reference evidence="6 7" key="1">
    <citation type="journal article" date="2015" name="Sci. Rep.">
        <title>A comparative genomics and reductive dehalogenase gene transcription study of two chloroethene-respiring bacteria, Dehalococcoides mccartyi strains MB and 11a.</title>
        <authorList>
            <person name="Low A."/>
            <person name="Shen Z."/>
            <person name="Cheng D."/>
            <person name="Rogers M.J."/>
            <person name="Lee P.K."/>
            <person name="He J."/>
        </authorList>
    </citation>
    <scope>NUCLEOTIDE SEQUENCE [LARGE SCALE GENOMIC DNA]</scope>
    <source>
        <strain evidence="6 7">MB</strain>
    </source>
</reference>
<organism evidence="6 7">
    <name type="scientific">Dehalococcoides mccartyi</name>
    <dbReference type="NCBI Taxonomy" id="61435"/>
    <lineage>
        <taxon>Bacteria</taxon>
        <taxon>Bacillati</taxon>
        <taxon>Chloroflexota</taxon>
        <taxon>Dehalococcoidia</taxon>
        <taxon>Dehalococcoidales</taxon>
        <taxon>Dehalococcoidaceae</taxon>
        <taxon>Dehalococcoides</taxon>
    </lineage>
</organism>
<evidence type="ECO:0000313" key="7">
    <source>
        <dbReference type="Proteomes" id="UP000053577"/>
    </source>
</evidence>
<dbReference type="AlphaFoldDB" id="A0A0V8M355"/>
<comment type="caution">
    <text evidence="6">The sequence shown here is derived from an EMBL/GenBank/DDBJ whole genome shotgun (WGS) entry which is preliminary data.</text>
</comment>
<evidence type="ECO:0000256" key="2">
    <source>
        <dbReference type="ARBA" id="ARBA00022670"/>
    </source>
</evidence>
<dbReference type="RefSeq" id="WP_058292511.1">
    <property type="nucleotide sequence ID" value="NZ_JGYD01000018.1"/>
</dbReference>
<keyword evidence="5" id="KW-0472">Membrane</keyword>
<gene>
    <name evidence="6" type="ORF">DA01_05300</name>
</gene>
<dbReference type="Gene3D" id="2.40.10.10">
    <property type="entry name" value="Trypsin-like serine proteases"/>
    <property type="match status" value="2"/>
</dbReference>
<proteinExistence type="inferred from homology"/>
<dbReference type="Gene3D" id="1.20.5.340">
    <property type="match status" value="1"/>
</dbReference>
<dbReference type="InterPro" id="IPR051201">
    <property type="entry name" value="Chloro_Bact_Ser_Proteases"/>
</dbReference>
<dbReference type="InterPro" id="IPR001940">
    <property type="entry name" value="Peptidase_S1C"/>
</dbReference>
<dbReference type="OrthoDB" id="9788136at2"/>
<dbReference type="SUPFAM" id="SSF50494">
    <property type="entry name" value="Trypsin-like serine proteases"/>
    <property type="match status" value="1"/>
</dbReference>
<dbReference type="GO" id="GO:0006508">
    <property type="term" value="P:proteolysis"/>
    <property type="evidence" value="ECO:0007669"/>
    <property type="project" value="UniProtKB-KW"/>
</dbReference>
<dbReference type="PANTHER" id="PTHR43343">
    <property type="entry name" value="PEPTIDASE S12"/>
    <property type="match status" value="1"/>
</dbReference>
<feature type="transmembrane region" description="Helical" evidence="5">
    <location>
        <begin position="6"/>
        <end position="25"/>
    </location>
</feature>
<keyword evidence="5" id="KW-1133">Transmembrane helix</keyword>
<dbReference type="EMBL" id="JGYD01000018">
    <property type="protein sequence ID" value="KSV18057.1"/>
    <property type="molecule type" value="Genomic_DNA"/>
</dbReference>
<dbReference type="PANTHER" id="PTHR43343:SF3">
    <property type="entry name" value="PROTEASE DO-LIKE 8, CHLOROPLASTIC"/>
    <property type="match status" value="1"/>
</dbReference>
<dbReference type="PRINTS" id="PR00834">
    <property type="entry name" value="PROTEASES2C"/>
</dbReference>
<feature type="coiled-coil region" evidence="4">
    <location>
        <begin position="35"/>
        <end position="79"/>
    </location>
</feature>
<evidence type="ECO:0000256" key="5">
    <source>
        <dbReference type="SAM" id="Phobius"/>
    </source>
</evidence>
<sequence>MESARFRWVSMSVIALLVVVTGFNTRMLFQKSDQLSQAETQINSLTQSLASLNSLGGDISSLQQDFSDLQSQLQQINTDLTCHVCAVADVVSLIEPSIVRVDVSGRNFSASGSGTIIDKRGFILTNYHVIEGATTIRVTLMEGAIYSASVVGSDAGRDIALLRMSATGGQEFPAVTLATMADIKVGMDVVAAGFPLGTDLAGPATFTKGIVSAMRTYEGYLYVQTDAAINPGNSGGCMVNMAGLMIGIPSAGIVPYGEDIEDINLVIPVDDILSFLALYLPG</sequence>
<dbReference type="InterPro" id="IPR043504">
    <property type="entry name" value="Peptidase_S1_PA_chymotrypsin"/>
</dbReference>
<accession>A0A0V8M355</accession>
<comment type="similarity">
    <text evidence="1">Belongs to the peptidase S1C family.</text>
</comment>